<evidence type="ECO:0000259" key="1">
    <source>
        <dbReference type="Pfam" id="PF10543"/>
    </source>
</evidence>
<sequence length="86" mass="10231">MVNIVSEETIASKIYVMRSLKIMLDRDLAELYGVETKQLKRAVRRHIVRFPDDFMFVLSKQELENWRRQFGASNSEKWGKDISPHF</sequence>
<dbReference type="EMBL" id="FQZU01000046">
    <property type="protein sequence ID" value="SHL11174.1"/>
    <property type="molecule type" value="Genomic_DNA"/>
</dbReference>
<keyword evidence="3" id="KW-1185">Reference proteome</keyword>
<evidence type="ECO:0000313" key="2">
    <source>
        <dbReference type="EMBL" id="SHL11174.1"/>
    </source>
</evidence>
<dbReference type="InterPro" id="IPR018873">
    <property type="entry name" value="KilA-N_DNA-bd_domain"/>
</dbReference>
<protein>
    <submittedName>
        <fullName evidence="2">ORF6N domain-containing protein</fullName>
    </submittedName>
</protein>
<dbReference type="Proteomes" id="UP000183994">
    <property type="component" value="Unassembled WGS sequence"/>
</dbReference>
<dbReference type="AlphaFoldDB" id="A0A1M6XYU4"/>
<accession>A0A1M6XYU4</accession>
<dbReference type="OrthoDB" id="9816206at2"/>
<evidence type="ECO:0000313" key="3">
    <source>
        <dbReference type="Proteomes" id="UP000183994"/>
    </source>
</evidence>
<proteinExistence type="predicted"/>
<organism evidence="2 3">
    <name type="scientific">Desulfatibacillum alkenivorans DSM 16219</name>
    <dbReference type="NCBI Taxonomy" id="1121393"/>
    <lineage>
        <taxon>Bacteria</taxon>
        <taxon>Pseudomonadati</taxon>
        <taxon>Thermodesulfobacteriota</taxon>
        <taxon>Desulfobacteria</taxon>
        <taxon>Desulfobacterales</taxon>
        <taxon>Desulfatibacillaceae</taxon>
        <taxon>Desulfatibacillum</taxon>
    </lineage>
</organism>
<dbReference type="Pfam" id="PF10543">
    <property type="entry name" value="ORF6N"/>
    <property type="match status" value="1"/>
</dbReference>
<dbReference type="RefSeq" id="WP_073478621.1">
    <property type="nucleotide sequence ID" value="NZ_FQZU01000046.1"/>
</dbReference>
<name>A0A1M6XYU4_9BACT</name>
<gene>
    <name evidence="2" type="ORF">SAMN02745216_04631</name>
</gene>
<reference evidence="3" key="1">
    <citation type="submission" date="2016-11" db="EMBL/GenBank/DDBJ databases">
        <authorList>
            <person name="Varghese N."/>
            <person name="Submissions S."/>
        </authorList>
    </citation>
    <scope>NUCLEOTIDE SEQUENCE [LARGE SCALE GENOMIC DNA]</scope>
    <source>
        <strain evidence="3">DSM 16219</strain>
    </source>
</reference>
<feature type="domain" description="KilA-N DNA-binding" evidence="1">
    <location>
        <begin position="12"/>
        <end position="79"/>
    </location>
</feature>
<dbReference type="STRING" id="1121393.SAMN02745216_04631"/>